<evidence type="ECO:0000313" key="3">
    <source>
        <dbReference type="Proteomes" id="UP000432464"/>
    </source>
</evidence>
<evidence type="ECO:0000313" key="2">
    <source>
        <dbReference type="EMBL" id="MTE13777.1"/>
    </source>
</evidence>
<dbReference type="AlphaFoldDB" id="A0A6I3KW11"/>
<dbReference type="Pfam" id="PF04149">
    <property type="entry name" value="DUF397"/>
    <property type="match status" value="1"/>
</dbReference>
<dbReference type="Proteomes" id="UP000432464">
    <property type="component" value="Unassembled WGS sequence"/>
</dbReference>
<protein>
    <submittedName>
        <fullName evidence="2">DUF397 domain-containing protein</fullName>
    </submittedName>
</protein>
<feature type="domain" description="DUF397" evidence="1">
    <location>
        <begin position="17"/>
        <end position="68"/>
    </location>
</feature>
<accession>A0A6I3KW11</accession>
<evidence type="ECO:0000259" key="1">
    <source>
        <dbReference type="Pfam" id="PF04149"/>
    </source>
</evidence>
<dbReference type="EMBL" id="WMBB01000005">
    <property type="protein sequence ID" value="MTE13777.1"/>
    <property type="molecule type" value="Genomic_DNA"/>
</dbReference>
<name>A0A6I3KW11_9NOCA</name>
<proteinExistence type="predicted"/>
<keyword evidence="3" id="KW-1185">Reference proteome</keyword>
<comment type="caution">
    <text evidence="2">The sequence shown here is derived from an EMBL/GenBank/DDBJ whole genome shotgun (WGS) entry which is preliminary data.</text>
</comment>
<dbReference type="InterPro" id="IPR007278">
    <property type="entry name" value="DUF397"/>
</dbReference>
<sequence>MAHRKGVHSVSFDLSNATWFKSSKSPNASECVEVAFAEDAGFVGVRDSKDPAGPVLVFSGEQWDRFLGSGIWRG</sequence>
<reference evidence="2 3" key="1">
    <citation type="submission" date="2019-11" db="EMBL/GenBank/DDBJ databases">
        <title>Nocardia sp. nov. CT2-14 isolated from soil.</title>
        <authorList>
            <person name="Kanchanasin P."/>
            <person name="Tanasupawat S."/>
            <person name="Yuki M."/>
            <person name="Kudo T."/>
        </authorList>
    </citation>
    <scope>NUCLEOTIDE SEQUENCE [LARGE SCALE GENOMIC DNA]</scope>
    <source>
        <strain evidence="2 3">CT2-14</strain>
    </source>
</reference>
<gene>
    <name evidence="2" type="ORF">GLP40_13470</name>
</gene>
<organism evidence="2 3">
    <name type="scientific">Nocardia aurantiaca</name>
    <dbReference type="NCBI Taxonomy" id="2675850"/>
    <lineage>
        <taxon>Bacteria</taxon>
        <taxon>Bacillati</taxon>
        <taxon>Actinomycetota</taxon>
        <taxon>Actinomycetes</taxon>
        <taxon>Mycobacteriales</taxon>
        <taxon>Nocardiaceae</taxon>
        <taxon>Nocardia</taxon>
    </lineage>
</organism>